<feature type="region of interest" description="Disordered" evidence="6">
    <location>
        <begin position="205"/>
        <end position="226"/>
    </location>
</feature>
<evidence type="ECO:0000256" key="2">
    <source>
        <dbReference type="ARBA" id="ARBA00023015"/>
    </source>
</evidence>
<feature type="region of interest" description="Disordered" evidence="6">
    <location>
        <begin position="497"/>
        <end position="578"/>
    </location>
</feature>
<comment type="similarity">
    <text evidence="5">Belongs to the STE12 transcription factor family.</text>
</comment>
<dbReference type="STRING" id="284592.Q6BK06"/>
<feature type="compositionally biased region" description="Polar residues" evidence="6">
    <location>
        <begin position="523"/>
        <end position="538"/>
    </location>
</feature>
<dbReference type="RefSeq" id="XP_461465.2">
    <property type="nucleotide sequence ID" value="XM_461465.1"/>
</dbReference>
<organism evidence="7 8">
    <name type="scientific">Debaryomyces hansenii (strain ATCC 36239 / CBS 767 / BCRC 21394 / JCM 1990 / NBRC 0083 / IGC 2968)</name>
    <name type="common">Yeast</name>
    <name type="synonym">Torulaspora hansenii</name>
    <dbReference type="NCBI Taxonomy" id="284592"/>
    <lineage>
        <taxon>Eukaryota</taxon>
        <taxon>Fungi</taxon>
        <taxon>Dikarya</taxon>
        <taxon>Ascomycota</taxon>
        <taxon>Saccharomycotina</taxon>
        <taxon>Pichiomycetes</taxon>
        <taxon>Debaryomycetaceae</taxon>
        <taxon>Debaryomyces</taxon>
    </lineage>
</organism>
<keyword evidence="8" id="KW-1185">Reference proteome</keyword>
<dbReference type="PANTHER" id="PTHR47427">
    <property type="entry name" value="PROTEIN STE12"/>
    <property type="match status" value="1"/>
</dbReference>
<dbReference type="KEGG" id="dha:DEHA2F25894g"/>
<sequence>MTPKEKNTSVKIETNDSELEPNEDVKESLRLIEDLKFFLATAPANWQENQVIRRYYLNHDEGFVSCIFWNNLYFVTGTDIVRCIVYKFQHFGRKITDRKKFEEGIFSDLRNLKCGVDAVLESPKSEFLEFLYKNSCLRTQKKQKVFFWFNVPHDKLMADALERDIKKEKMGQNPTTEAHKEPALSFKYDEDKFLFTQLTEHIERQKSLNESAGDSTSTADDNSIEYSGTDVDKDDFGFLNQDTPAQYRAHSDYEDDFPLDYFHPNDDTYKDNNDYIKLDINPRSQFANTIEENHDGLFEPLPSSYIIPTPSANQLVHTDEYLIEQTQPLKTPIPPLSSTGYLPKSAKFQTTRVPSSNDEFFPQSYQLPSFSTKFQTPLPRPMPSSFYNEPIIIPQPQHSSGMYHPDYSYMHPEPEYWPNPIYEQVMPYHNQQPGYMFSNDEMAQINDPYQAMNPAMINNVPPNINSRSINPANFASASSRQLAISANMMKKKSQMYQQQQRDMSARLSNNPISKSSEKRKINTDSNLKNIMSSRSTRVVNFKKDVEDKGSDNENFIPTPESSITHSEQSQASQNANGN</sequence>
<comment type="subcellular location">
    <subcellularLocation>
        <location evidence="1">Nucleus</location>
    </subcellularLocation>
</comment>
<evidence type="ECO:0000256" key="6">
    <source>
        <dbReference type="SAM" id="MobiDB-lite"/>
    </source>
</evidence>
<dbReference type="GO" id="GO:2000220">
    <property type="term" value="P:regulation of pseudohyphal growth"/>
    <property type="evidence" value="ECO:0007669"/>
    <property type="project" value="TreeGrafter"/>
</dbReference>
<dbReference type="PANTHER" id="PTHR47427:SF1">
    <property type="entry name" value="PROTEIN STE12"/>
    <property type="match status" value="1"/>
</dbReference>
<keyword evidence="4" id="KW-0539">Nucleus</keyword>
<dbReference type="InParanoid" id="Q6BK06"/>
<dbReference type="GO" id="GO:1990527">
    <property type="term" value="C:Tec1p-Ste12p-Dig1p complex"/>
    <property type="evidence" value="ECO:0007669"/>
    <property type="project" value="TreeGrafter"/>
</dbReference>
<dbReference type="GO" id="GO:1990526">
    <property type="term" value="C:Ste12p-Dig1p-Dig2p complex"/>
    <property type="evidence" value="ECO:0007669"/>
    <property type="project" value="TreeGrafter"/>
</dbReference>
<feature type="compositionally biased region" description="Polar residues" evidence="6">
    <location>
        <begin position="552"/>
        <end position="578"/>
    </location>
</feature>
<dbReference type="OMA" id="HMELAES"/>
<feature type="compositionally biased region" description="Polar residues" evidence="6">
    <location>
        <begin position="208"/>
        <end position="226"/>
    </location>
</feature>
<protein>
    <submittedName>
        <fullName evidence="7">DEHA2F25894p</fullName>
    </submittedName>
</protein>
<evidence type="ECO:0000256" key="3">
    <source>
        <dbReference type="ARBA" id="ARBA00023163"/>
    </source>
</evidence>
<feature type="compositionally biased region" description="Basic and acidic residues" evidence="6">
    <location>
        <begin position="541"/>
        <end position="551"/>
    </location>
</feature>
<dbReference type="eggNOG" id="ENOG502QTVR">
    <property type="taxonomic scope" value="Eukaryota"/>
</dbReference>
<name>Q6BK06_DEBHA</name>
<dbReference type="Pfam" id="PF02200">
    <property type="entry name" value="STE"/>
    <property type="match status" value="1"/>
</dbReference>
<dbReference type="AlphaFoldDB" id="Q6BK06"/>
<gene>
    <name evidence="7" type="ordered locus">DEHA2F25894g</name>
</gene>
<dbReference type="EMBL" id="CR382138">
    <property type="protein sequence ID" value="CAG89884.2"/>
    <property type="molecule type" value="Genomic_DNA"/>
</dbReference>
<evidence type="ECO:0000256" key="5">
    <source>
        <dbReference type="ARBA" id="ARBA00024345"/>
    </source>
</evidence>
<reference evidence="7 8" key="1">
    <citation type="journal article" date="2004" name="Nature">
        <title>Genome evolution in yeasts.</title>
        <authorList>
            <consortium name="Genolevures"/>
            <person name="Dujon B."/>
            <person name="Sherman D."/>
            <person name="Fischer G."/>
            <person name="Durrens P."/>
            <person name="Casaregola S."/>
            <person name="Lafontaine I."/>
            <person name="de Montigny J."/>
            <person name="Marck C."/>
            <person name="Neuveglise C."/>
            <person name="Talla E."/>
            <person name="Goffard N."/>
            <person name="Frangeul L."/>
            <person name="Aigle M."/>
            <person name="Anthouard V."/>
            <person name="Babour A."/>
            <person name="Barbe V."/>
            <person name="Barnay S."/>
            <person name="Blanchin S."/>
            <person name="Beckerich J.M."/>
            <person name="Beyne E."/>
            <person name="Bleykasten C."/>
            <person name="Boisrame A."/>
            <person name="Boyer J."/>
            <person name="Cattolico L."/>
            <person name="Confanioleri F."/>
            <person name="de Daruvar A."/>
            <person name="Despons L."/>
            <person name="Fabre E."/>
            <person name="Fairhead C."/>
            <person name="Ferry-Dumazet H."/>
            <person name="Groppi A."/>
            <person name="Hantraye F."/>
            <person name="Hennequin C."/>
            <person name="Jauniaux N."/>
            <person name="Joyet P."/>
            <person name="Kachouri R."/>
            <person name="Kerrest A."/>
            <person name="Koszul R."/>
            <person name="Lemaire M."/>
            <person name="Lesur I."/>
            <person name="Ma L."/>
            <person name="Muller H."/>
            <person name="Nicaud J.M."/>
            <person name="Nikolski M."/>
            <person name="Oztas S."/>
            <person name="Ozier-Kalogeropoulos O."/>
            <person name="Pellenz S."/>
            <person name="Potier S."/>
            <person name="Richard G.F."/>
            <person name="Straub M.L."/>
            <person name="Suleau A."/>
            <person name="Swennene D."/>
            <person name="Tekaia F."/>
            <person name="Wesolowski-Louvel M."/>
            <person name="Westhof E."/>
            <person name="Wirth B."/>
            <person name="Zeniou-Meyer M."/>
            <person name="Zivanovic I."/>
            <person name="Bolotin-Fukuhara M."/>
            <person name="Thierry A."/>
            <person name="Bouchier C."/>
            <person name="Caudron B."/>
            <person name="Scarpelli C."/>
            <person name="Gaillardin C."/>
            <person name="Weissenbach J."/>
            <person name="Wincker P."/>
            <person name="Souciet J.L."/>
        </authorList>
    </citation>
    <scope>NUCLEOTIDE SEQUENCE [LARGE SCALE GENOMIC DNA]</scope>
    <source>
        <strain evidence="8">ATCC 36239 / CBS 767 / BCRC 21394 / JCM 1990 / NBRC 0083 / IGC 2968</strain>
    </source>
</reference>
<dbReference type="FunCoup" id="Q6BK06">
    <property type="interactions" value="2366"/>
</dbReference>
<keyword evidence="3" id="KW-0804">Transcription</keyword>
<accession>Q6BK06</accession>
<evidence type="ECO:0000256" key="1">
    <source>
        <dbReference type="ARBA" id="ARBA00004123"/>
    </source>
</evidence>
<evidence type="ECO:0000313" key="8">
    <source>
        <dbReference type="Proteomes" id="UP000000599"/>
    </source>
</evidence>
<proteinExistence type="inferred from homology"/>
<evidence type="ECO:0000256" key="4">
    <source>
        <dbReference type="ARBA" id="ARBA00023242"/>
    </source>
</evidence>
<dbReference type="SMART" id="SM00424">
    <property type="entry name" value="STE"/>
    <property type="match status" value="1"/>
</dbReference>
<dbReference type="GO" id="GO:0005634">
    <property type="term" value="C:nucleus"/>
    <property type="evidence" value="ECO:0007669"/>
    <property type="project" value="UniProtKB-SubCell"/>
</dbReference>
<dbReference type="VEuPathDB" id="FungiDB:DEHA2F25894g"/>
<dbReference type="GeneID" id="2904219"/>
<dbReference type="InterPro" id="IPR003120">
    <property type="entry name" value="Ste12"/>
</dbReference>
<dbReference type="Proteomes" id="UP000000599">
    <property type="component" value="Chromosome F"/>
</dbReference>
<dbReference type="InterPro" id="IPR052127">
    <property type="entry name" value="STE12_transcription_factor"/>
</dbReference>
<evidence type="ECO:0000313" key="7">
    <source>
        <dbReference type="EMBL" id="CAG89884.2"/>
    </source>
</evidence>
<dbReference type="HOGENOM" id="CLU_019798_1_0_1"/>
<dbReference type="OrthoDB" id="1095242at2759"/>
<dbReference type="GO" id="GO:0003700">
    <property type="term" value="F:DNA-binding transcription factor activity"/>
    <property type="evidence" value="ECO:0007669"/>
    <property type="project" value="InterPro"/>
</dbReference>
<keyword evidence="2" id="KW-0805">Transcription regulation</keyword>